<feature type="domain" description="USP" evidence="1">
    <location>
        <begin position="1"/>
        <end position="192"/>
    </location>
</feature>
<evidence type="ECO:0000313" key="2">
    <source>
        <dbReference type="EMBL" id="KAK5069041.1"/>
    </source>
</evidence>
<dbReference type="EMBL" id="JAVRRA010027205">
    <property type="protein sequence ID" value="KAK5069041.1"/>
    <property type="molecule type" value="Genomic_DNA"/>
</dbReference>
<feature type="non-terminal residue" evidence="2">
    <location>
        <position position="1"/>
    </location>
</feature>
<dbReference type="CDD" id="cd02257">
    <property type="entry name" value="Peptidase_C19"/>
    <property type="match status" value="1"/>
</dbReference>
<protein>
    <recommendedName>
        <fullName evidence="1">USP domain-containing protein</fullName>
    </recommendedName>
</protein>
<evidence type="ECO:0000259" key="1">
    <source>
        <dbReference type="PROSITE" id="PS50235"/>
    </source>
</evidence>
<feature type="non-terminal residue" evidence="2">
    <location>
        <position position="192"/>
    </location>
</feature>
<comment type="caution">
    <text evidence="2">The sequence shown here is derived from an EMBL/GenBank/DDBJ whole genome shotgun (WGS) entry which is preliminary data.</text>
</comment>
<gene>
    <name evidence="2" type="ORF">LTR16_009696</name>
</gene>
<name>A0ABR0JSW4_9PEZI</name>
<dbReference type="InterPro" id="IPR028889">
    <property type="entry name" value="USP"/>
</dbReference>
<dbReference type="Pfam" id="PF00443">
    <property type="entry name" value="UCH"/>
    <property type="match status" value="1"/>
</dbReference>
<dbReference type="InterPro" id="IPR050164">
    <property type="entry name" value="Peptidase_C19"/>
</dbReference>
<organism evidence="2 3">
    <name type="scientific">Cryomyces antarcticus</name>
    <dbReference type="NCBI Taxonomy" id="329879"/>
    <lineage>
        <taxon>Eukaryota</taxon>
        <taxon>Fungi</taxon>
        <taxon>Dikarya</taxon>
        <taxon>Ascomycota</taxon>
        <taxon>Pezizomycotina</taxon>
        <taxon>Dothideomycetes</taxon>
        <taxon>Dothideomycetes incertae sedis</taxon>
        <taxon>Cryomyces</taxon>
    </lineage>
</organism>
<dbReference type="InterPro" id="IPR038765">
    <property type="entry name" value="Papain-like_cys_pep_sf"/>
</dbReference>
<proteinExistence type="predicted"/>
<dbReference type="Gene3D" id="3.90.70.10">
    <property type="entry name" value="Cysteine proteinases"/>
    <property type="match status" value="1"/>
</dbReference>
<evidence type="ECO:0000313" key="3">
    <source>
        <dbReference type="Proteomes" id="UP001357485"/>
    </source>
</evidence>
<sequence length="192" mass="21593">ALSNSYWHQPANIEKSLRAFDGVVKAIGPRGRPRWVDVSQYKQADAHEFLCWILQVLEEQCNVPRGEFSRMFHLQHETSWTCRRCKAASTIVQQPEVGLPLKIVKPRPGLLLSKYVEAHHTEAVEGLRCDVCKSVENRTRTFTIVAAPEVLVVQLARFQRSAYGAVSKVASPVELPERLDLRPFCRASAGGT</sequence>
<dbReference type="PANTHER" id="PTHR24006">
    <property type="entry name" value="UBIQUITIN CARBOXYL-TERMINAL HYDROLASE"/>
    <property type="match status" value="1"/>
</dbReference>
<dbReference type="SUPFAM" id="SSF54001">
    <property type="entry name" value="Cysteine proteinases"/>
    <property type="match status" value="1"/>
</dbReference>
<dbReference type="InterPro" id="IPR001394">
    <property type="entry name" value="Peptidase_C19_UCH"/>
</dbReference>
<keyword evidence="3" id="KW-1185">Reference proteome</keyword>
<dbReference type="Proteomes" id="UP001357485">
    <property type="component" value="Unassembled WGS sequence"/>
</dbReference>
<accession>A0ABR0JSW4</accession>
<reference evidence="2 3" key="1">
    <citation type="submission" date="2023-08" db="EMBL/GenBank/DDBJ databases">
        <title>Black Yeasts Isolated from many extreme environments.</title>
        <authorList>
            <person name="Coleine C."/>
            <person name="Stajich J.E."/>
            <person name="Selbmann L."/>
        </authorList>
    </citation>
    <scope>NUCLEOTIDE SEQUENCE [LARGE SCALE GENOMIC DNA]</scope>
    <source>
        <strain evidence="2 3">CCFEE 536</strain>
    </source>
</reference>
<dbReference type="PROSITE" id="PS50235">
    <property type="entry name" value="USP_3"/>
    <property type="match status" value="1"/>
</dbReference>